<organism evidence="2 3">
    <name type="scientific">Trichoderma arundinaceum</name>
    <dbReference type="NCBI Taxonomy" id="490622"/>
    <lineage>
        <taxon>Eukaryota</taxon>
        <taxon>Fungi</taxon>
        <taxon>Dikarya</taxon>
        <taxon>Ascomycota</taxon>
        <taxon>Pezizomycotina</taxon>
        <taxon>Sordariomycetes</taxon>
        <taxon>Hypocreomycetidae</taxon>
        <taxon>Hypocreales</taxon>
        <taxon>Hypocreaceae</taxon>
        <taxon>Trichoderma</taxon>
    </lineage>
</organism>
<evidence type="ECO:0000256" key="1">
    <source>
        <dbReference type="SAM" id="MobiDB-lite"/>
    </source>
</evidence>
<keyword evidence="3" id="KW-1185">Reference proteome</keyword>
<dbReference type="STRING" id="490622.A0A395NUD3"/>
<evidence type="ECO:0000313" key="3">
    <source>
        <dbReference type="Proteomes" id="UP000266272"/>
    </source>
</evidence>
<sequence>MAPTPTIPQHPPVFTLEYQHLAFLRPVEKAEHARRAVHRLTRHYREISSQIALTENGQGNISAENLLEWKLALLRLGVEIGNRMLDQLTALKEVLDEECAAGAVSQRSANRRHEAINRCFLEAQGALWRYAKASLQLQDPDAVRPMQPDRPGAGLPECLLPLYRGSNPYNKIRKRPSKWSPDVFQYYLGRWSHHNVSRDNLAWCHITGRWHKDTFVKASPIVPLFRDLDSMSEILFGTPCEPLERGQNALLLSIAARHWFDSYKLVVVPANPSEAPIRRWRTEFLVPHTPEQIRDETVNGTELQFLGEKRPATRFLYFHFVMALIRCKDTYRKHWREIWARYREQRPFPAPEPYMRRAVLRALATYFDVPGEKMSLVESWIADHGFDTPLSMDDAQAREVARRVYDAVEIVKEKDETADSSGDEADSEWDEE</sequence>
<accession>A0A395NUD3</accession>
<protein>
    <recommendedName>
        <fullName evidence="4">HNH nuclease domain-containing protein</fullName>
    </recommendedName>
</protein>
<dbReference type="EMBL" id="PXOA01000158">
    <property type="protein sequence ID" value="RFU79427.1"/>
    <property type="molecule type" value="Genomic_DNA"/>
</dbReference>
<dbReference type="OrthoDB" id="5386595at2759"/>
<reference evidence="2 3" key="1">
    <citation type="journal article" date="2018" name="PLoS Pathog.">
        <title>Evolution of structural diversity of trichothecenes, a family of toxins produced by plant pathogenic and entomopathogenic fungi.</title>
        <authorList>
            <person name="Proctor R.H."/>
            <person name="McCormick S.P."/>
            <person name="Kim H.S."/>
            <person name="Cardoza R.E."/>
            <person name="Stanley A.M."/>
            <person name="Lindo L."/>
            <person name="Kelly A."/>
            <person name="Brown D.W."/>
            <person name="Lee T."/>
            <person name="Vaughan M.M."/>
            <person name="Alexander N.J."/>
            <person name="Busman M."/>
            <person name="Gutierrez S."/>
        </authorList>
    </citation>
    <scope>NUCLEOTIDE SEQUENCE [LARGE SCALE GENOMIC DNA]</scope>
    <source>
        <strain evidence="2 3">IBT 40837</strain>
    </source>
</reference>
<comment type="caution">
    <text evidence="2">The sequence shown here is derived from an EMBL/GenBank/DDBJ whole genome shotgun (WGS) entry which is preliminary data.</text>
</comment>
<proteinExistence type="predicted"/>
<feature type="compositionally biased region" description="Acidic residues" evidence="1">
    <location>
        <begin position="418"/>
        <end position="432"/>
    </location>
</feature>
<evidence type="ECO:0000313" key="2">
    <source>
        <dbReference type="EMBL" id="RFU79427.1"/>
    </source>
</evidence>
<dbReference type="AlphaFoldDB" id="A0A395NUD3"/>
<feature type="region of interest" description="Disordered" evidence="1">
    <location>
        <begin position="413"/>
        <end position="432"/>
    </location>
</feature>
<evidence type="ECO:0008006" key="4">
    <source>
        <dbReference type="Google" id="ProtNLM"/>
    </source>
</evidence>
<dbReference type="Proteomes" id="UP000266272">
    <property type="component" value="Unassembled WGS sequence"/>
</dbReference>
<name>A0A395NUD3_TRIAR</name>
<gene>
    <name evidence="2" type="ORF">TARUN_2784</name>
</gene>